<dbReference type="EC" id="2.3.1.47" evidence="3"/>
<dbReference type="EMBL" id="JACHJN010000001">
    <property type="protein sequence ID" value="MBB5953661.1"/>
    <property type="molecule type" value="Genomic_DNA"/>
</dbReference>
<evidence type="ECO:0000256" key="5">
    <source>
        <dbReference type="ARBA" id="ARBA00023315"/>
    </source>
</evidence>
<dbReference type="Gene3D" id="3.40.640.10">
    <property type="entry name" value="Type I PLP-dependent aspartate aminotransferase-like (Major domain)"/>
    <property type="match status" value="1"/>
</dbReference>
<dbReference type="PANTHER" id="PTHR13693:SF102">
    <property type="entry name" value="2-AMINO-3-KETOBUTYRATE COENZYME A LIGASE, MITOCHONDRIAL"/>
    <property type="match status" value="1"/>
</dbReference>
<dbReference type="InterPro" id="IPR004839">
    <property type="entry name" value="Aminotransferase_I/II_large"/>
</dbReference>
<dbReference type="InterPro" id="IPR010961">
    <property type="entry name" value="4pyrrol_synth_NH2levulA_synth"/>
</dbReference>
<dbReference type="GO" id="GO:0033014">
    <property type="term" value="P:tetrapyrrole biosynthetic process"/>
    <property type="evidence" value="ECO:0007669"/>
    <property type="project" value="InterPro"/>
</dbReference>
<dbReference type="InterPro" id="IPR050087">
    <property type="entry name" value="AON_synthase_class-II"/>
</dbReference>
<feature type="domain" description="Aminotransferase class I/classII large" evidence="7">
    <location>
        <begin position="40"/>
        <end position="381"/>
    </location>
</feature>
<dbReference type="GO" id="GO:0008710">
    <property type="term" value="F:8-amino-7-oxononanoate synthase activity"/>
    <property type="evidence" value="ECO:0007669"/>
    <property type="project" value="UniProtKB-EC"/>
</dbReference>
<dbReference type="GO" id="GO:0003870">
    <property type="term" value="F:5-aminolevulinate synthase activity"/>
    <property type="evidence" value="ECO:0007669"/>
    <property type="project" value="InterPro"/>
</dbReference>
<dbReference type="Gene3D" id="3.90.1150.10">
    <property type="entry name" value="Aspartate Aminotransferase, domain 1"/>
    <property type="match status" value="1"/>
</dbReference>
<dbReference type="NCBIfam" id="TIGR01821">
    <property type="entry name" value="5aminolev_synth"/>
    <property type="match status" value="1"/>
</dbReference>
<dbReference type="RefSeq" id="WP_221455255.1">
    <property type="nucleotide sequence ID" value="NZ_JACHJN010000001.1"/>
</dbReference>
<dbReference type="InterPro" id="IPR015421">
    <property type="entry name" value="PyrdxlP-dep_Trfase_major"/>
</dbReference>
<dbReference type="Proteomes" id="UP000547510">
    <property type="component" value="Unassembled WGS sequence"/>
</dbReference>
<evidence type="ECO:0000256" key="6">
    <source>
        <dbReference type="ARBA" id="ARBA00047715"/>
    </source>
</evidence>
<comment type="catalytic activity">
    <reaction evidence="6">
        <text>6-carboxyhexanoyl-[ACP] + L-alanine + H(+) = (8S)-8-amino-7-oxononanoate + holo-[ACP] + CO2</text>
        <dbReference type="Rhea" id="RHEA:42288"/>
        <dbReference type="Rhea" id="RHEA-COMP:9685"/>
        <dbReference type="Rhea" id="RHEA-COMP:9955"/>
        <dbReference type="ChEBI" id="CHEBI:15378"/>
        <dbReference type="ChEBI" id="CHEBI:16526"/>
        <dbReference type="ChEBI" id="CHEBI:57972"/>
        <dbReference type="ChEBI" id="CHEBI:64479"/>
        <dbReference type="ChEBI" id="CHEBI:78846"/>
        <dbReference type="ChEBI" id="CHEBI:149468"/>
        <dbReference type="EC" id="2.3.1.47"/>
    </reaction>
</comment>
<dbReference type="InterPro" id="IPR015422">
    <property type="entry name" value="PyrdxlP-dep_Trfase_small"/>
</dbReference>
<keyword evidence="5 8" id="KW-0012">Acyltransferase</keyword>
<name>A0A841C950_9PSEU</name>
<dbReference type="CDD" id="cd06454">
    <property type="entry name" value="KBL_like"/>
    <property type="match status" value="1"/>
</dbReference>
<evidence type="ECO:0000313" key="9">
    <source>
        <dbReference type="Proteomes" id="UP000547510"/>
    </source>
</evidence>
<evidence type="ECO:0000259" key="7">
    <source>
        <dbReference type="Pfam" id="PF00155"/>
    </source>
</evidence>
<dbReference type="InterPro" id="IPR015424">
    <property type="entry name" value="PyrdxlP-dep_Trfase"/>
</dbReference>
<evidence type="ECO:0000256" key="1">
    <source>
        <dbReference type="ARBA" id="ARBA00001933"/>
    </source>
</evidence>
<evidence type="ECO:0000256" key="2">
    <source>
        <dbReference type="ARBA" id="ARBA00008392"/>
    </source>
</evidence>
<evidence type="ECO:0000256" key="3">
    <source>
        <dbReference type="ARBA" id="ARBA00013187"/>
    </source>
</evidence>
<sequence>MLRTFADGISRLRAEGRYRHFFPTAHSAAHPGRTGRDEVEVWCSNDYLGLSQHPELIRAQVASTVRHGTGMGGSRNIGGTSTTHVDLEERLARWHGKERALIFSSGYTANFETLSVLLAAVPDLVVFSDAANHRSLIEGIRRSGRERHVFRHNDVDALETALRECPPEAPKLIVFESVYSMDADLAPLTEICDLADRYDALTYLDETHAIGVKGPTGAGVTEELGEDRPTFIQGVFGKALGTVGGYVAGPDVALDYVRSHAPGFIFTTSLPQSSLDATAAGLHLVQAGSDLRATVAARSKLLKDELRRRRISFIDGEDHIIPVLVPGNEAVRGVADRLLVGHRIYVQPINFPSVAAGSERLRVTVPPYRTEEDVIRFVDALDESLALENVRRV</sequence>
<evidence type="ECO:0000313" key="8">
    <source>
        <dbReference type="EMBL" id="MBB5953661.1"/>
    </source>
</evidence>
<proteinExistence type="inferred from homology"/>
<reference evidence="8 9" key="1">
    <citation type="submission" date="2020-08" db="EMBL/GenBank/DDBJ databases">
        <title>Genomic Encyclopedia of Type Strains, Phase III (KMG-III): the genomes of soil and plant-associated and newly described type strains.</title>
        <authorList>
            <person name="Whitman W."/>
        </authorList>
    </citation>
    <scope>NUCLEOTIDE SEQUENCE [LARGE SCALE GENOMIC DNA]</scope>
    <source>
        <strain evidence="8 9">CECT 8640</strain>
    </source>
</reference>
<dbReference type="GO" id="GO:0030170">
    <property type="term" value="F:pyridoxal phosphate binding"/>
    <property type="evidence" value="ECO:0007669"/>
    <property type="project" value="InterPro"/>
</dbReference>
<protein>
    <recommendedName>
        <fullName evidence="3">8-amino-7-oxononanoate synthase</fullName>
        <ecNumber evidence="3">2.3.1.47</ecNumber>
    </recommendedName>
</protein>
<dbReference type="AlphaFoldDB" id="A0A841C950"/>
<comment type="cofactor">
    <cofactor evidence="1">
        <name>pyridoxal 5'-phosphate</name>
        <dbReference type="ChEBI" id="CHEBI:597326"/>
    </cofactor>
</comment>
<evidence type="ECO:0000256" key="4">
    <source>
        <dbReference type="ARBA" id="ARBA00022679"/>
    </source>
</evidence>
<gene>
    <name evidence="8" type="ORF">FHS29_000231</name>
</gene>
<dbReference type="SUPFAM" id="SSF53383">
    <property type="entry name" value="PLP-dependent transferases"/>
    <property type="match status" value="1"/>
</dbReference>
<accession>A0A841C950</accession>
<comment type="caution">
    <text evidence="8">The sequence shown here is derived from an EMBL/GenBank/DDBJ whole genome shotgun (WGS) entry which is preliminary data.</text>
</comment>
<comment type="similarity">
    <text evidence="2">Belongs to the class-II pyridoxal-phosphate-dependent aminotransferase family.</text>
</comment>
<dbReference type="Pfam" id="PF00155">
    <property type="entry name" value="Aminotran_1_2"/>
    <property type="match status" value="1"/>
</dbReference>
<organism evidence="8 9">
    <name type="scientific">Saccharothrix tamanrassetensis</name>
    <dbReference type="NCBI Taxonomy" id="1051531"/>
    <lineage>
        <taxon>Bacteria</taxon>
        <taxon>Bacillati</taxon>
        <taxon>Actinomycetota</taxon>
        <taxon>Actinomycetes</taxon>
        <taxon>Pseudonocardiales</taxon>
        <taxon>Pseudonocardiaceae</taxon>
        <taxon>Saccharothrix</taxon>
    </lineage>
</organism>
<dbReference type="PANTHER" id="PTHR13693">
    <property type="entry name" value="CLASS II AMINOTRANSFERASE/8-AMINO-7-OXONONANOATE SYNTHASE"/>
    <property type="match status" value="1"/>
</dbReference>
<keyword evidence="4 8" id="KW-0808">Transferase</keyword>
<keyword evidence="9" id="KW-1185">Reference proteome</keyword>